<dbReference type="PROSITE" id="PS00463">
    <property type="entry name" value="ZN2_CY6_FUNGAL_1"/>
    <property type="match status" value="1"/>
</dbReference>
<dbReference type="GeneID" id="96008021"/>
<dbReference type="InterPro" id="IPR053187">
    <property type="entry name" value="Notoamide_regulator"/>
</dbReference>
<reference evidence="4 5" key="1">
    <citation type="journal article" date="2020" name="Microbiol. Resour. Announc.">
        <title>Draft Genome Sequence of a Cladosporium Species Isolated from the Mesophotic Ascidian Didemnum maculosum.</title>
        <authorList>
            <person name="Gioti A."/>
            <person name="Siaperas R."/>
            <person name="Nikolaivits E."/>
            <person name="Le Goff G."/>
            <person name="Ouazzani J."/>
            <person name="Kotoulas G."/>
            <person name="Topakas E."/>
        </authorList>
    </citation>
    <scope>NUCLEOTIDE SEQUENCE [LARGE SCALE GENOMIC DNA]</scope>
    <source>
        <strain evidence="4 5">TM138-S3</strain>
    </source>
</reference>
<dbReference type="GO" id="GO:0006351">
    <property type="term" value="P:DNA-templated transcription"/>
    <property type="evidence" value="ECO:0007669"/>
    <property type="project" value="InterPro"/>
</dbReference>
<proteinExistence type="predicted"/>
<name>A0AB34KLX9_9PEZI</name>
<protein>
    <recommendedName>
        <fullName evidence="3">Zn(2)-C6 fungal-type domain-containing protein</fullName>
    </recommendedName>
</protein>
<dbReference type="RefSeq" id="XP_069227887.1">
    <property type="nucleotide sequence ID" value="XM_069375183.1"/>
</dbReference>
<dbReference type="Gene3D" id="4.10.240.10">
    <property type="entry name" value="Zn(2)-C6 fungal-type DNA-binding domain"/>
    <property type="match status" value="1"/>
</dbReference>
<dbReference type="GO" id="GO:0000981">
    <property type="term" value="F:DNA-binding transcription factor activity, RNA polymerase II-specific"/>
    <property type="evidence" value="ECO:0007669"/>
    <property type="project" value="InterPro"/>
</dbReference>
<evidence type="ECO:0000256" key="1">
    <source>
        <dbReference type="ARBA" id="ARBA00022723"/>
    </source>
</evidence>
<gene>
    <name evidence="4" type="ORF">WHR41_06578</name>
</gene>
<evidence type="ECO:0000313" key="4">
    <source>
        <dbReference type="EMBL" id="KAL1584781.1"/>
    </source>
</evidence>
<keyword evidence="1" id="KW-0479">Metal-binding</keyword>
<feature type="domain" description="Zn(2)-C6 fungal-type" evidence="3">
    <location>
        <begin position="24"/>
        <end position="54"/>
    </location>
</feature>
<dbReference type="PANTHER" id="PTHR47256:SF1">
    <property type="entry name" value="ZN(II)2CYS6 TRANSCRIPTION FACTOR (EUROFUNG)"/>
    <property type="match status" value="1"/>
</dbReference>
<dbReference type="InterPro" id="IPR036864">
    <property type="entry name" value="Zn2-C6_fun-type_DNA-bd_sf"/>
</dbReference>
<dbReference type="Pfam" id="PF04082">
    <property type="entry name" value="Fungal_trans"/>
    <property type="match status" value="1"/>
</dbReference>
<evidence type="ECO:0000259" key="3">
    <source>
        <dbReference type="PROSITE" id="PS50048"/>
    </source>
</evidence>
<organism evidence="4 5">
    <name type="scientific">Cladosporium halotolerans</name>
    <dbReference type="NCBI Taxonomy" id="1052096"/>
    <lineage>
        <taxon>Eukaryota</taxon>
        <taxon>Fungi</taxon>
        <taxon>Dikarya</taxon>
        <taxon>Ascomycota</taxon>
        <taxon>Pezizomycotina</taxon>
        <taxon>Dothideomycetes</taxon>
        <taxon>Dothideomycetidae</taxon>
        <taxon>Cladosporiales</taxon>
        <taxon>Cladosporiaceae</taxon>
        <taxon>Cladosporium</taxon>
    </lineage>
</organism>
<dbReference type="InterPro" id="IPR001138">
    <property type="entry name" value="Zn2Cys6_DnaBD"/>
</dbReference>
<dbReference type="CDD" id="cd12148">
    <property type="entry name" value="fungal_TF_MHR"/>
    <property type="match status" value="1"/>
</dbReference>
<dbReference type="Pfam" id="PF00172">
    <property type="entry name" value="Zn_clus"/>
    <property type="match status" value="1"/>
</dbReference>
<dbReference type="AlphaFoldDB" id="A0AB34KLX9"/>
<dbReference type="GO" id="GO:0003677">
    <property type="term" value="F:DNA binding"/>
    <property type="evidence" value="ECO:0007669"/>
    <property type="project" value="InterPro"/>
</dbReference>
<dbReference type="EMBL" id="JAAQHG020000023">
    <property type="protein sequence ID" value="KAL1584781.1"/>
    <property type="molecule type" value="Genomic_DNA"/>
</dbReference>
<comment type="caution">
    <text evidence="4">The sequence shown here is derived from an EMBL/GenBank/DDBJ whole genome shotgun (WGS) entry which is preliminary data.</text>
</comment>
<keyword evidence="5" id="KW-1185">Reference proteome</keyword>
<dbReference type="PANTHER" id="PTHR47256">
    <property type="entry name" value="ZN(II)2CYS6 TRANSCRIPTION FACTOR (EUROFUNG)-RELATED"/>
    <property type="match status" value="1"/>
</dbReference>
<dbReference type="CDD" id="cd00067">
    <property type="entry name" value="GAL4"/>
    <property type="match status" value="1"/>
</dbReference>
<dbReference type="SMART" id="SM00066">
    <property type="entry name" value="GAL4"/>
    <property type="match status" value="1"/>
</dbReference>
<evidence type="ECO:0000256" key="2">
    <source>
        <dbReference type="ARBA" id="ARBA00023242"/>
    </source>
</evidence>
<dbReference type="InterPro" id="IPR007219">
    <property type="entry name" value="XnlR_reg_dom"/>
</dbReference>
<sequence>MHQRSRNISSSSSIVKKRAQVVAACEACRRRKQKCSAQRPKCQACEIRDTPCIYNTAPSETHVAATKRKHDVLEQRIEAFEGLHKMIRSLPEEQALQIFRHIRTTENAECLLRRVEGGELQLQLALKPESRYRYDFPVTKSMPKFLDQPGNPYMHSTMYEKNFDTQAGNNNTVILGADIDSSPQQQFAPYLTPYHGAKLVDSNIDSVQATRWTSVTADNAMVQHLLELYFVNEHTSVPVLHKDLFLGDMAAGRQEFCSSILVNAILASACHGSSRLNNRADFWDPSNMSYRFLAESKRLLELDGDSSKLTTIQALLVLGSETGRSGLDKLGWLYIVRAANMAKQMSLMSPSQDDLKDNLEKVKFITAWSTFTWTCMWSWVLFKQPLFKEPPSQPLPSHELAGAYFGEVWLKYPQSDKLWLLHHGSLFKAWAELYLIANAINCHKWFEAPCSQKLSKNVCERFQAKLTNWFRNLPWPLQAKNICFPAQIQIHMWYHHIVLSLHEPLSATEVQREVFLPKNENECGQKPSFIATRARHCLETLVRLYYLRHGFETVDCFIVQFLNLVGFKVLDWLKSNSAEASQTEMLSTLALCARGLRQQGEHFYLVELVYHLLLNNIDSEHIRFLDVLDDTAPDTSRKRLFAAHTQSDYPVKVADIAADPAEWRVDQLLADVENVKLDGSHEHPECS</sequence>
<dbReference type="PROSITE" id="PS50048">
    <property type="entry name" value="ZN2_CY6_FUNGAL_2"/>
    <property type="match status" value="1"/>
</dbReference>
<evidence type="ECO:0000313" key="5">
    <source>
        <dbReference type="Proteomes" id="UP000803884"/>
    </source>
</evidence>
<keyword evidence="2" id="KW-0539">Nucleus</keyword>
<dbReference type="SUPFAM" id="SSF57701">
    <property type="entry name" value="Zn2/Cys6 DNA-binding domain"/>
    <property type="match status" value="1"/>
</dbReference>
<dbReference type="GO" id="GO:0008270">
    <property type="term" value="F:zinc ion binding"/>
    <property type="evidence" value="ECO:0007669"/>
    <property type="project" value="InterPro"/>
</dbReference>
<accession>A0AB34KLX9</accession>
<dbReference type="Proteomes" id="UP000803884">
    <property type="component" value="Unassembled WGS sequence"/>
</dbReference>